<feature type="binding site" evidence="4">
    <location>
        <position position="78"/>
    </location>
    <ligand>
        <name>tRNA</name>
        <dbReference type="ChEBI" id="CHEBI:17843"/>
    </ligand>
</feature>
<dbReference type="PANTHER" id="PTHR17224">
    <property type="entry name" value="PEPTIDYL-TRNA HYDROLASE"/>
    <property type="match status" value="1"/>
</dbReference>
<keyword evidence="4" id="KW-0963">Cytoplasm</keyword>
<feature type="site" description="Discriminates between blocked and unblocked aminoacyl-tRNA" evidence="4">
    <location>
        <position position="20"/>
    </location>
</feature>
<dbReference type="NCBIfam" id="TIGR00447">
    <property type="entry name" value="pth"/>
    <property type="match status" value="1"/>
</dbReference>
<comment type="subunit">
    <text evidence="4">Monomer.</text>
</comment>
<dbReference type="CDD" id="cd00462">
    <property type="entry name" value="PTH"/>
    <property type="match status" value="1"/>
</dbReference>
<dbReference type="GO" id="GO:0005737">
    <property type="term" value="C:cytoplasm"/>
    <property type="evidence" value="ECO:0007669"/>
    <property type="project" value="UniProtKB-SubCell"/>
</dbReference>
<feature type="site" description="Stabilizes the basic form of H active site to accept a proton" evidence="4">
    <location>
        <position position="103"/>
    </location>
</feature>
<sequence>MKTKEEVNSIHMTLIAGLGNPGAEYENTYHNVGMRAIDFLLEKYKSTVAIKKTSLVRGFFEYTKTPRAIFVKPHVFMNESGKSIAKALRFFSIKPENMIVIHDDSDLYVGDFKMSFGSGSAGHKGIESLIEHLGTKNFFRVRVGIRTPEEDRKRRQKASELVLKNVPSDDQKQFARVFKNIENTLEERAIDSNGM</sequence>
<comment type="catalytic activity">
    <reaction evidence="4">
        <text>an N-acyl-L-alpha-aminoacyl-tRNA + H2O = an N-acyl-L-amino acid + a tRNA + H(+)</text>
        <dbReference type="Rhea" id="RHEA:54448"/>
        <dbReference type="Rhea" id="RHEA-COMP:10123"/>
        <dbReference type="Rhea" id="RHEA-COMP:13883"/>
        <dbReference type="ChEBI" id="CHEBI:15377"/>
        <dbReference type="ChEBI" id="CHEBI:15378"/>
        <dbReference type="ChEBI" id="CHEBI:59874"/>
        <dbReference type="ChEBI" id="CHEBI:78442"/>
        <dbReference type="ChEBI" id="CHEBI:138191"/>
        <dbReference type="EC" id="3.1.1.29"/>
    </reaction>
</comment>
<evidence type="ECO:0000256" key="4">
    <source>
        <dbReference type="HAMAP-Rule" id="MF_00083"/>
    </source>
</evidence>
<dbReference type="GO" id="GO:0004045">
    <property type="term" value="F:peptidyl-tRNA hydrolase activity"/>
    <property type="evidence" value="ECO:0007669"/>
    <property type="project" value="UniProtKB-UniRule"/>
</dbReference>
<dbReference type="InterPro" id="IPR036416">
    <property type="entry name" value="Pept_tRNA_hydro_sf"/>
</dbReference>
<name>A0A1G2GTR6_9BACT</name>
<keyword evidence="1 4" id="KW-0820">tRNA-binding</keyword>
<proteinExistence type="inferred from homology"/>
<comment type="function">
    <text evidence="4">Catalyzes the release of premature peptidyl moieties from peptidyl-tRNA molecules trapped in stalled 50S ribosomal subunits, and thus maintains levels of free tRNAs and 50S ribosomes.</text>
</comment>
<dbReference type="InterPro" id="IPR001328">
    <property type="entry name" value="Pept_tRNA_hydro"/>
</dbReference>
<dbReference type="SUPFAM" id="SSF53178">
    <property type="entry name" value="Peptidyl-tRNA hydrolase-like"/>
    <property type="match status" value="1"/>
</dbReference>
<dbReference type="GO" id="GO:0006515">
    <property type="term" value="P:protein quality control for misfolded or incompletely synthesized proteins"/>
    <property type="evidence" value="ECO:0007669"/>
    <property type="project" value="UniProtKB-UniRule"/>
</dbReference>
<organism evidence="5 6">
    <name type="scientific">Candidatus Ryanbacteria bacterium RIFCSPLOWO2_01_FULL_48_26</name>
    <dbReference type="NCBI Taxonomy" id="1802126"/>
    <lineage>
        <taxon>Bacteria</taxon>
        <taxon>Candidatus Ryaniibacteriota</taxon>
    </lineage>
</organism>
<dbReference type="STRING" id="1802126.A3B25_00540"/>
<feature type="binding site" evidence="4">
    <location>
        <position position="25"/>
    </location>
    <ligand>
        <name>tRNA</name>
        <dbReference type="ChEBI" id="CHEBI:17843"/>
    </ligand>
</feature>
<dbReference type="AlphaFoldDB" id="A0A1G2GTR6"/>
<dbReference type="Pfam" id="PF01195">
    <property type="entry name" value="Pept_tRNA_hydro"/>
    <property type="match status" value="1"/>
</dbReference>
<dbReference type="GO" id="GO:0072344">
    <property type="term" value="P:rescue of stalled ribosome"/>
    <property type="evidence" value="ECO:0007669"/>
    <property type="project" value="UniProtKB-UniRule"/>
</dbReference>
<dbReference type="GO" id="GO:0000049">
    <property type="term" value="F:tRNA binding"/>
    <property type="evidence" value="ECO:0007669"/>
    <property type="project" value="UniProtKB-UniRule"/>
</dbReference>
<keyword evidence="2 4" id="KW-0378">Hydrolase</keyword>
<accession>A0A1G2GTR6</accession>
<comment type="caution">
    <text evidence="5">The sequence shown here is derived from an EMBL/GenBank/DDBJ whole genome shotgun (WGS) entry which is preliminary data.</text>
</comment>
<feature type="active site" description="Proton acceptor" evidence="4">
    <location>
        <position position="30"/>
    </location>
</feature>
<reference evidence="5 6" key="1">
    <citation type="journal article" date="2016" name="Nat. Commun.">
        <title>Thousands of microbial genomes shed light on interconnected biogeochemical processes in an aquifer system.</title>
        <authorList>
            <person name="Anantharaman K."/>
            <person name="Brown C.T."/>
            <person name="Hug L.A."/>
            <person name="Sharon I."/>
            <person name="Castelle C.J."/>
            <person name="Probst A.J."/>
            <person name="Thomas B.C."/>
            <person name="Singh A."/>
            <person name="Wilkins M.J."/>
            <person name="Karaoz U."/>
            <person name="Brodie E.L."/>
            <person name="Williams K.H."/>
            <person name="Hubbard S.S."/>
            <person name="Banfield J.F."/>
        </authorList>
    </citation>
    <scope>NUCLEOTIDE SEQUENCE [LARGE SCALE GENOMIC DNA]</scope>
</reference>
<evidence type="ECO:0000256" key="2">
    <source>
        <dbReference type="ARBA" id="ARBA00022801"/>
    </source>
</evidence>
<comment type="similarity">
    <text evidence="4">Belongs to the PTH family.</text>
</comment>
<dbReference type="HAMAP" id="MF_00083">
    <property type="entry name" value="Pept_tRNA_hydro_bact"/>
    <property type="match status" value="1"/>
</dbReference>
<gene>
    <name evidence="4" type="primary">pth</name>
    <name evidence="5" type="ORF">A3B25_00540</name>
</gene>
<dbReference type="EMBL" id="MHNW01000015">
    <property type="protein sequence ID" value="OGZ53576.1"/>
    <property type="molecule type" value="Genomic_DNA"/>
</dbReference>
<dbReference type="Gene3D" id="3.40.50.1470">
    <property type="entry name" value="Peptidyl-tRNA hydrolase"/>
    <property type="match status" value="1"/>
</dbReference>
<evidence type="ECO:0000313" key="5">
    <source>
        <dbReference type="EMBL" id="OGZ53576.1"/>
    </source>
</evidence>
<comment type="function">
    <text evidence="4">Hydrolyzes ribosome-free peptidyl-tRNAs (with 1 or more amino acids incorporated), which drop off the ribosome during protein synthesis, or as a result of ribosome stalling.</text>
</comment>
<evidence type="ECO:0000313" key="6">
    <source>
        <dbReference type="Proteomes" id="UP000179106"/>
    </source>
</evidence>
<comment type="subcellular location">
    <subcellularLocation>
        <location evidence="4">Cytoplasm</location>
    </subcellularLocation>
</comment>
<dbReference type="PANTHER" id="PTHR17224:SF1">
    <property type="entry name" value="PEPTIDYL-TRNA HYDROLASE"/>
    <property type="match status" value="1"/>
</dbReference>
<keyword evidence="3 4" id="KW-0694">RNA-binding</keyword>
<comment type="caution">
    <text evidence="4">Lacks conserved residue(s) required for the propagation of feature annotation.</text>
</comment>
<dbReference type="EC" id="3.1.1.29" evidence="4"/>
<evidence type="ECO:0000256" key="1">
    <source>
        <dbReference type="ARBA" id="ARBA00022555"/>
    </source>
</evidence>
<dbReference type="Proteomes" id="UP000179106">
    <property type="component" value="Unassembled WGS sequence"/>
</dbReference>
<protein>
    <recommendedName>
        <fullName evidence="4">Peptidyl-tRNA hydrolase</fullName>
        <shortName evidence="4">Pth</shortName>
        <ecNumber evidence="4">3.1.1.29</ecNumber>
    </recommendedName>
</protein>
<evidence type="ECO:0000256" key="3">
    <source>
        <dbReference type="ARBA" id="ARBA00022884"/>
    </source>
</evidence>
<feature type="binding site" evidence="4">
    <location>
        <position position="76"/>
    </location>
    <ligand>
        <name>tRNA</name>
        <dbReference type="ChEBI" id="CHEBI:17843"/>
    </ligand>
</feature>